<sequence>LYPIYFDASRSAKHGRKLSKELCVQNPLAKAIADSCKVIGFSCVLELHKCHPADWANPGRVRVLLKENGKPQHPFIKTKQALYLAVAKYLRDHPTKPEDVLKVPVDGIPSDKVPAKAAIPKGMEINAILPLHSPALSGGGINSDMFKGMLGGGLDKMMGSLDAAAPAPQEPKATAPPKKPKMK</sequence>
<comment type="subcellular location">
    <subcellularLocation>
        <location evidence="1">Cytoplasm</location>
    </subcellularLocation>
</comment>
<dbReference type="AlphaFoldDB" id="A0A1Y2F1L7"/>
<evidence type="ECO:0000313" key="7">
    <source>
        <dbReference type="Proteomes" id="UP000193685"/>
    </source>
</evidence>
<keyword evidence="3" id="KW-0733">Signal recognition particle</keyword>
<protein>
    <submittedName>
        <fullName evidence="6">Signal recognition particle, SRP19 subunit</fullName>
    </submittedName>
</protein>
<evidence type="ECO:0000256" key="2">
    <source>
        <dbReference type="ARBA" id="ARBA00022490"/>
    </source>
</evidence>
<evidence type="ECO:0000313" key="6">
    <source>
        <dbReference type="EMBL" id="ORY77768.1"/>
    </source>
</evidence>
<dbReference type="GO" id="GO:0005786">
    <property type="term" value="C:signal recognition particle, endoplasmic reticulum targeting"/>
    <property type="evidence" value="ECO:0007669"/>
    <property type="project" value="UniProtKB-KW"/>
</dbReference>
<dbReference type="InterPro" id="IPR002778">
    <property type="entry name" value="Signal_recog_particle_SRP19"/>
</dbReference>
<dbReference type="Gene3D" id="3.30.56.30">
    <property type="entry name" value="Signal recognition particle, SRP19-like subunit"/>
    <property type="match status" value="1"/>
</dbReference>
<dbReference type="InterPro" id="IPR036521">
    <property type="entry name" value="SRP19-like_sf"/>
</dbReference>
<feature type="non-terminal residue" evidence="6">
    <location>
        <position position="1"/>
    </location>
</feature>
<proteinExistence type="predicted"/>
<reference evidence="6 7" key="1">
    <citation type="submission" date="2016-07" db="EMBL/GenBank/DDBJ databases">
        <title>Pervasive Adenine N6-methylation of Active Genes in Fungi.</title>
        <authorList>
            <consortium name="DOE Joint Genome Institute"/>
            <person name="Mondo S.J."/>
            <person name="Dannebaum R.O."/>
            <person name="Kuo R.C."/>
            <person name="Labutti K."/>
            <person name="Haridas S."/>
            <person name="Kuo A."/>
            <person name="Salamov A."/>
            <person name="Ahrendt S.R."/>
            <person name="Lipzen A."/>
            <person name="Sullivan W."/>
            <person name="Andreopoulos W.B."/>
            <person name="Clum A."/>
            <person name="Lindquist E."/>
            <person name="Daum C."/>
            <person name="Ramamoorthy G.K."/>
            <person name="Gryganskyi A."/>
            <person name="Culley D."/>
            <person name="Magnuson J.K."/>
            <person name="James T.Y."/>
            <person name="O'Malley M.A."/>
            <person name="Stajich J.E."/>
            <person name="Spatafora J.W."/>
            <person name="Visel A."/>
            <person name="Grigoriev I.V."/>
        </authorList>
    </citation>
    <scope>NUCLEOTIDE SEQUENCE [LARGE SCALE GENOMIC DNA]</scope>
    <source>
        <strain evidence="6 7">12-1054</strain>
    </source>
</reference>
<dbReference type="GeneID" id="63783909"/>
<dbReference type="RefSeq" id="XP_040723153.1">
    <property type="nucleotide sequence ID" value="XM_040867310.1"/>
</dbReference>
<dbReference type="Pfam" id="PF01922">
    <property type="entry name" value="SRP19"/>
    <property type="match status" value="1"/>
</dbReference>
<evidence type="ECO:0000256" key="4">
    <source>
        <dbReference type="ARBA" id="ARBA00023274"/>
    </source>
</evidence>
<dbReference type="SUPFAM" id="SSF69695">
    <property type="entry name" value="SRP19"/>
    <property type="match status" value="1"/>
</dbReference>
<dbReference type="Proteomes" id="UP000193685">
    <property type="component" value="Unassembled WGS sequence"/>
</dbReference>
<dbReference type="GO" id="GO:0008312">
    <property type="term" value="F:7S RNA binding"/>
    <property type="evidence" value="ECO:0007669"/>
    <property type="project" value="InterPro"/>
</dbReference>
<dbReference type="OrthoDB" id="2190947at2759"/>
<accession>A0A1Y2F1L7</accession>
<dbReference type="OMA" id="NPFKEAM"/>
<dbReference type="STRING" id="56484.A0A1Y2F1L7"/>
<dbReference type="PANTHER" id="PTHR17453:SF0">
    <property type="entry name" value="SIGNAL RECOGNITION PARTICLE 19 KDA PROTEIN"/>
    <property type="match status" value="1"/>
</dbReference>
<dbReference type="PANTHER" id="PTHR17453">
    <property type="entry name" value="SIGNAL RECOGNITION PARTICLE 19 KD PROTEIN"/>
    <property type="match status" value="1"/>
</dbReference>
<organism evidence="6 7">
    <name type="scientific">Protomyces lactucae-debilis</name>
    <dbReference type="NCBI Taxonomy" id="2754530"/>
    <lineage>
        <taxon>Eukaryota</taxon>
        <taxon>Fungi</taxon>
        <taxon>Dikarya</taxon>
        <taxon>Ascomycota</taxon>
        <taxon>Taphrinomycotina</taxon>
        <taxon>Taphrinomycetes</taxon>
        <taxon>Taphrinales</taxon>
        <taxon>Protomycetaceae</taxon>
        <taxon>Protomyces</taxon>
    </lineage>
</organism>
<name>A0A1Y2F1L7_PROLT</name>
<evidence type="ECO:0000256" key="5">
    <source>
        <dbReference type="SAM" id="MobiDB-lite"/>
    </source>
</evidence>
<keyword evidence="7" id="KW-1185">Reference proteome</keyword>
<dbReference type="FunFam" id="3.30.56.30:FF:000003">
    <property type="entry name" value="Signal recognition particle SEC65 subunit"/>
    <property type="match status" value="1"/>
</dbReference>
<comment type="caution">
    <text evidence="6">The sequence shown here is derived from an EMBL/GenBank/DDBJ whole genome shotgun (WGS) entry which is preliminary data.</text>
</comment>
<feature type="compositionally biased region" description="Low complexity" evidence="5">
    <location>
        <begin position="160"/>
        <end position="176"/>
    </location>
</feature>
<keyword evidence="4" id="KW-0687">Ribonucleoprotein</keyword>
<keyword evidence="2" id="KW-0963">Cytoplasm</keyword>
<feature type="non-terminal residue" evidence="6">
    <location>
        <position position="183"/>
    </location>
</feature>
<gene>
    <name evidence="6" type="ORF">BCR37DRAFT_338699</name>
</gene>
<evidence type="ECO:0000256" key="1">
    <source>
        <dbReference type="ARBA" id="ARBA00004496"/>
    </source>
</evidence>
<dbReference type="EMBL" id="MCFI01000019">
    <property type="protein sequence ID" value="ORY77768.1"/>
    <property type="molecule type" value="Genomic_DNA"/>
</dbReference>
<evidence type="ECO:0000256" key="3">
    <source>
        <dbReference type="ARBA" id="ARBA00023135"/>
    </source>
</evidence>
<feature type="region of interest" description="Disordered" evidence="5">
    <location>
        <begin position="160"/>
        <end position="183"/>
    </location>
</feature>
<dbReference type="GO" id="GO:0006617">
    <property type="term" value="P:SRP-dependent cotranslational protein targeting to membrane, signal sequence recognition"/>
    <property type="evidence" value="ECO:0007669"/>
    <property type="project" value="TreeGrafter"/>
</dbReference>